<accession>A0A8H5J2I3</accession>
<gene>
    <name evidence="1" type="ORF">FPHYL_10213</name>
</gene>
<dbReference type="AlphaFoldDB" id="A0A8H5J2I3"/>
<comment type="caution">
    <text evidence="1">The sequence shown here is derived from an EMBL/GenBank/DDBJ whole genome shotgun (WGS) entry which is preliminary data.</text>
</comment>
<sequence>MFDVLGNVTPRPHCMECFHLAQYHQVALVFQYVSVILIANLKVQSLWSARGRTSYETDVDDVRADNEEPRLGEERAALSPPNFAFDVWICSGTTLQLSDYSQQSCGQRIDIKRKLDHDYDYDRDRDRDDDRQDTRALTSKGNISLLPIKTHRDEAIASPSTYTELPSTMKMISNLLSYHKISFERFVSAPKKALAHTQWVDYLRLVNERGVEDLSAGGACTVLAIRVSNALEADYPSKYDFRMYNVGKHRICRCLKTFVLVDSNSREGAVVVPPGEEWPYKNKTFVWRADGTVRMVNARGSGKRFTGALLRWVIEEDGHNRPAAKYLVLNKHKTDENPPRVRAVERLVESKNGSKKLWMTDDCCLVHRRIWDALVKRYGFPVLKQGLHPDS</sequence>
<keyword evidence="2" id="KW-1185">Reference proteome</keyword>
<organism evidence="1 2">
    <name type="scientific">Fusarium phyllophilum</name>
    <dbReference type="NCBI Taxonomy" id="47803"/>
    <lineage>
        <taxon>Eukaryota</taxon>
        <taxon>Fungi</taxon>
        <taxon>Dikarya</taxon>
        <taxon>Ascomycota</taxon>
        <taxon>Pezizomycotina</taxon>
        <taxon>Sordariomycetes</taxon>
        <taxon>Hypocreomycetidae</taxon>
        <taxon>Hypocreales</taxon>
        <taxon>Nectriaceae</taxon>
        <taxon>Fusarium</taxon>
        <taxon>Fusarium fujikuroi species complex</taxon>
    </lineage>
</organism>
<reference evidence="1 2" key="1">
    <citation type="submission" date="2020-05" db="EMBL/GenBank/DDBJ databases">
        <title>Identification and distribution of gene clusters putatively required for synthesis of sphingolipid metabolism inhibitors in phylogenetically diverse species of the filamentous fungus Fusarium.</title>
        <authorList>
            <person name="Kim H.-S."/>
            <person name="Busman M."/>
            <person name="Brown D.W."/>
            <person name="Divon H."/>
            <person name="Uhlig S."/>
            <person name="Proctor R.H."/>
        </authorList>
    </citation>
    <scope>NUCLEOTIDE SEQUENCE [LARGE SCALE GENOMIC DNA]</scope>
    <source>
        <strain evidence="1 2">NRRL 13617</strain>
    </source>
</reference>
<name>A0A8H5J2I3_9HYPO</name>
<dbReference type="OrthoDB" id="4965674at2759"/>
<dbReference type="EMBL" id="JAAOAQ010000433">
    <property type="protein sequence ID" value="KAF5547624.1"/>
    <property type="molecule type" value="Genomic_DNA"/>
</dbReference>
<dbReference type="Proteomes" id="UP000582016">
    <property type="component" value="Unassembled WGS sequence"/>
</dbReference>
<evidence type="ECO:0000313" key="2">
    <source>
        <dbReference type="Proteomes" id="UP000582016"/>
    </source>
</evidence>
<proteinExistence type="predicted"/>
<protein>
    <submittedName>
        <fullName evidence="1">Uncharacterized protein</fullName>
    </submittedName>
</protein>
<evidence type="ECO:0000313" key="1">
    <source>
        <dbReference type="EMBL" id="KAF5547624.1"/>
    </source>
</evidence>